<feature type="chain" id="PRO_5046745914" evidence="2">
    <location>
        <begin position="21"/>
        <end position="189"/>
    </location>
</feature>
<reference evidence="4 5" key="1">
    <citation type="submission" date="2023-07" db="EMBL/GenBank/DDBJ databases">
        <title>Sorghum-associated microbial communities from plants grown in Nebraska, USA.</title>
        <authorList>
            <person name="Schachtman D."/>
        </authorList>
    </citation>
    <scope>NUCLEOTIDE SEQUENCE [LARGE SCALE GENOMIC DNA]</scope>
    <source>
        <strain evidence="4 5">4138</strain>
    </source>
</reference>
<dbReference type="SUPFAM" id="SSF56925">
    <property type="entry name" value="OMPA-like"/>
    <property type="match status" value="1"/>
</dbReference>
<keyword evidence="1 2" id="KW-0732">Signal</keyword>
<keyword evidence="5" id="KW-1185">Reference proteome</keyword>
<accession>A0ABU1VVE2</accession>
<dbReference type="InterPro" id="IPR011250">
    <property type="entry name" value="OMP/PagP_B-barrel"/>
</dbReference>
<dbReference type="InterPro" id="IPR027385">
    <property type="entry name" value="Beta-barrel_OMP"/>
</dbReference>
<comment type="caution">
    <text evidence="4">The sequence shown here is derived from an EMBL/GenBank/DDBJ whole genome shotgun (WGS) entry which is preliminary data.</text>
</comment>
<sequence>MLFKKMVLVGALVGSFAVQAEMQNFYFGGQYNKTTLKASGGDSSVDFGSLTALAGYSFNDYFAVEARVGTGVKDESDRDGDYSEKFGVDLQTMLLARANYSLSDAFSVFAVAGYSKTDFGYKATGSTFSFSETDTVNGIALGLGAEVKFANNFAVNLEYIQLPDETFSEGPYEIKIKSSNLSVGLNYYF</sequence>
<dbReference type="EMBL" id="JAVDWR010000001">
    <property type="protein sequence ID" value="MDR7119686.1"/>
    <property type="molecule type" value="Genomic_DNA"/>
</dbReference>
<evidence type="ECO:0000313" key="5">
    <source>
        <dbReference type="Proteomes" id="UP001257909"/>
    </source>
</evidence>
<protein>
    <submittedName>
        <fullName evidence="4">Opacity protein-like surface antigen</fullName>
    </submittedName>
</protein>
<evidence type="ECO:0000313" key="4">
    <source>
        <dbReference type="EMBL" id="MDR7119686.1"/>
    </source>
</evidence>
<dbReference type="Proteomes" id="UP001257909">
    <property type="component" value="Unassembled WGS sequence"/>
</dbReference>
<name>A0ABU1VVE2_9GAMM</name>
<organism evidence="4 5">
    <name type="scientific">Rheinheimera soli</name>
    <dbReference type="NCBI Taxonomy" id="443616"/>
    <lineage>
        <taxon>Bacteria</taxon>
        <taxon>Pseudomonadati</taxon>
        <taxon>Pseudomonadota</taxon>
        <taxon>Gammaproteobacteria</taxon>
        <taxon>Chromatiales</taxon>
        <taxon>Chromatiaceae</taxon>
        <taxon>Rheinheimera</taxon>
    </lineage>
</organism>
<feature type="domain" description="Outer membrane protein beta-barrel" evidence="3">
    <location>
        <begin position="11"/>
        <end position="189"/>
    </location>
</feature>
<evidence type="ECO:0000256" key="1">
    <source>
        <dbReference type="ARBA" id="ARBA00022729"/>
    </source>
</evidence>
<dbReference type="Gene3D" id="2.40.160.20">
    <property type="match status" value="1"/>
</dbReference>
<gene>
    <name evidence="4" type="ORF">J2W69_000601</name>
</gene>
<feature type="signal peptide" evidence="2">
    <location>
        <begin position="1"/>
        <end position="20"/>
    </location>
</feature>
<evidence type="ECO:0000256" key="2">
    <source>
        <dbReference type="SAM" id="SignalP"/>
    </source>
</evidence>
<proteinExistence type="predicted"/>
<dbReference type="Pfam" id="PF13505">
    <property type="entry name" value="OMP_b-brl"/>
    <property type="match status" value="1"/>
</dbReference>
<evidence type="ECO:0000259" key="3">
    <source>
        <dbReference type="Pfam" id="PF13505"/>
    </source>
</evidence>
<dbReference type="RefSeq" id="WP_310274424.1">
    <property type="nucleotide sequence ID" value="NZ_JAVDWR010000001.1"/>
</dbReference>